<sequence length="198" mass="23818">MNKTIKDLILSIVASLIASFLWNYATISFQMKAFSRIDQFLELLSTYQFIGYWFGFLLFVLIAKHLIRNKIDQKQEPFPMVFSIPLNYDFKGEVKYEDFLWKIKGNKKSSQWLHRDLFDKELKNEEVDISTVDGPYCIHDYRKMKVKRTYFGFFKYTCSKCGYKRRLLKNSWTLECELKDEIESEQRMKTRNIIDTKN</sequence>
<protein>
    <submittedName>
        <fullName evidence="2">Uncharacterized protein</fullName>
    </submittedName>
</protein>
<dbReference type="RefSeq" id="WP_244680910.1">
    <property type="nucleotide sequence ID" value="NZ_JALIRM010000002.1"/>
</dbReference>
<dbReference type="EMBL" id="JAUSUO010000002">
    <property type="protein sequence ID" value="MDQ0342529.1"/>
    <property type="molecule type" value="Genomic_DNA"/>
</dbReference>
<evidence type="ECO:0000313" key="3">
    <source>
        <dbReference type="Proteomes" id="UP001232343"/>
    </source>
</evidence>
<dbReference type="Proteomes" id="UP001232343">
    <property type="component" value="Unassembled WGS sequence"/>
</dbReference>
<proteinExistence type="predicted"/>
<evidence type="ECO:0000313" key="2">
    <source>
        <dbReference type="EMBL" id="MDQ0342529.1"/>
    </source>
</evidence>
<reference evidence="2 3" key="1">
    <citation type="submission" date="2023-07" db="EMBL/GenBank/DDBJ databases">
        <title>Genomic Encyclopedia of Type Strains, Phase IV (KMG-IV): sequencing the most valuable type-strain genomes for metagenomic binning, comparative biology and taxonomic classification.</title>
        <authorList>
            <person name="Goeker M."/>
        </authorList>
    </citation>
    <scope>NUCLEOTIDE SEQUENCE [LARGE SCALE GENOMIC DNA]</scope>
    <source>
        <strain evidence="2 3">DSM 27848</strain>
    </source>
</reference>
<comment type="caution">
    <text evidence="2">The sequence shown here is derived from an EMBL/GenBank/DDBJ whole genome shotgun (WGS) entry which is preliminary data.</text>
</comment>
<keyword evidence="1" id="KW-0812">Transmembrane</keyword>
<name>A0ABU0D296_9BACI</name>
<gene>
    <name evidence="2" type="ORF">J2S14_001341</name>
</gene>
<evidence type="ECO:0000256" key="1">
    <source>
        <dbReference type="SAM" id="Phobius"/>
    </source>
</evidence>
<feature type="transmembrane region" description="Helical" evidence="1">
    <location>
        <begin position="47"/>
        <end position="67"/>
    </location>
</feature>
<feature type="transmembrane region" description="Helical" evidence="1">
    <location>
        <begin position="7"/>
        <end position="27"/>
    </location>
</feature>
<accession>A0ABU0D296</accession>
<keyword evidence="3" id="KW-1185">Reference proteome</keyword>
<keyword evidence="1" id="KW-0472">Membrane</keyword>
<keyword evidence="1" id="KW-1133">Transmembrane helix</keyword>
<organism evidence="2 3">
    <name type="scientific">Lederbergia wuyishanensis</name>
    <dbReference type="NCBI Taxonomy" id="1347903"/>
    <lineage>
        <taxon>Bacteria</taxon>
        <taxon>Bacillati</taxon>
        <taxon>Bacillota</taxon>
        <taxon>Bacilli</taxon>
        <taxon>Bacillales</taxon>
        <taxon>Bacillaceae</taxon>
        <taxon>Lederbergia</taxon>
    </lineage>
</organism>